<dbReference type="AlphaFoldDB" id="A0A7T4R3T6"/>
<dbReference type="InterPro" id="IPR039424">
    <property type="entry name" value="SBP_5"/>
</dbReference>
<dbReference type="Gene3D" id="3.40.190.10">
    <property type="entry name" value="Periplasmic binding protein-like II"/>
    <property type="match status" value="1"/>
</dbReference>
<name>A0A7T4R3T6_9GAMM</name>
<dbReference type="KEGG" id="snan:I6N98_08825"/>
<dbReference type="Pfam" id="PF00496">
    <property type="entry name" value="SBP_bac_5"/>
    <property type="match status" value="1"/>
</dbReference>
<proteinExistence type="predicted"/>
<gene>
    <name evidence="2" type="ORF">I6N98_08825</name>
</gene>
<evidence type="ECO:0000313" key="2">
    <source>
        <dbReference type="EMBL" id="QQD19918.1"/>
    </source>
</evidence>
<dbReference type="GO" id="GO:0015833">
    <property type="term" value="P:peptide transport"/>
    <property type="evidence" value="ECO:0007669"/>
    <property type="project" value="TreeGrafter"/>
</dbReference>
<dbReference type="EMBL" id="CP066167">
    <property type="protein sequence ID" value="QQD19918.1"/>
    <property type="molecule type" value="Genomic_DNA"/>
</dbReference>
<dbReference type="PANTHER" id="PTHR30290">
    <property type="entry name" value="PERIPLASMIC BINDING COMPONENT OF ABC TRANSPORTER"/>
    <property type="match status" value="1"/>
</dbReference>
<accession>A0A7T4R3T6</accession>
<dbReference type="Proteomes" id="UP000596063">
    <property type="component" value="Chromosome"/>
</dbReference>
<protein>
    <submittedName>
        <fullName evidence="2">ABC transporter substrate-binding protein</fullName>
    </submittedName>
</protein>
<reference evidence="2 3" key="1">
    <citation type="submission" date="2020-12" db="EMBL/GenBank/DDBJ databases">
        <authorList>
            <person name="Shan Y."/>
        </authorList>
    </citation>
    <scope>NUCLEOTIDE SEQUENCE [LARGE SCALE GENOMIC DNA]</scope>
    <source>
        <strain evidence="3">csc3.9</strain>
    </source>
</reference>
<dbReference type="Gene3D" id="3.10.105.10">
    <property type="entry name" value="Dipeptide-binding Protein, Domain 3"/>
    <property type="match status" value="1"/>
</dbReference>
<dbReference type="InterPro" id="IPR000914">
    <property type="entry name" value="SBP_5_dom"/>
</dbReference>
<dbReference type="SUPFAM" id="SSF53850">
    <property type="entry name" value="Periplasmic binding protein-like II"/>
    <property type="match status" value="1"/>
</dbReference>
<feature type="domain" description="Solute-binding protein family 5" evidence="1">
    <location>
        <begin position="119"/>
        <end position="491"/>
    </location>
</feature>
<organism evidence="2 3">
    <name type="scientific">Spongiibacter nanhainus</name>
    <dbReference type="NCBI Taxonomy" id="2794344"/>
    <lineage>
        <taxon>Bacteria</taxon>
        <taxon>Pseudomonadati</taxon>
        <taxon>Pseudomonadota</taxon>
        <taxon>Gammaproteobacteria</taxon>
        <taxon>Cellvibrionales</taxon>
        <taxon>Spongiibacteraceae</taxon>
        <taxon>Spongiibacter</taxon>
    </lineage>
</organism>
<sequence>MSNDWNRKIWLVLGPLLLAVSLVLPLPTWAEAVGNEETTTNPERSLPDTLPANLEWQSNDADPIFASPKAKRGGRFRSFITTFPLTLRLVGPDSNGSFASYMRANNLSLVGIHPNTLNPIPELATHWAFGEDGHSIYYRLDPDARWSDGTPVTADDYTFALEFMRSKYILAPWYNNYYSEIIKDVVKYDRHTIGILGAVAKPREEMLFEYSISPVPQHYHQLDEHWVRDYNWKIAPNTGPYRISDIRKGKYIEFKRKDDWWANDKRYFKHRFNPDYLKVKLIRDINIAYQYFRKGELDSFTLLMPRLWHKKAQGEIYDQGYVAKIKFYNDVPQPIAGLFLNEDAPPLGDRRVRYAIAHALNIDKVINTVLRGDYERLQTAHEGYGDYSNTQIRARQFDIDKANAYLDEAGWDQRGEDGIRVKDGQRLSIRVTYYSSGHNDRLVILAQEARKAGIELKLQLLDASAAFKQILENKHQAAWMAWSGGGLSPRYWEFYHSVNAHKPQTNNITNTDNPEMDRKIEAYRQASDKATRVRLAKELEQLVYEQGSHIPTFKVPYTREAFWRWLKLPEFYGTRTSDQLFSPLGSSGGLFWIDEDAKHEIETAKSEGEALPPLYIEDRRWAQGGQNSERDSLQEASQ</sequence>
<dbReference type="GO" id="GO:1904680">
    <property type="term" value="F:peptide transmembrane transporter activity"/>
    <property type="evidence" value="ECO:0007669"/>
    <property type="project" value="TreeGrafter"/>
</dbReference>
<evidence type="ECO:0000259" key="1">
    <source>
        <dbReference type="Pfam" id="PF00496"/>
    </source>
</evidence>
<dbReference type="CDD" id="cd08497">
    <property type="entry name" value="MbnE-like"/>
    <property type="match status" value="1"/>
</dbReference>
<evidence type="ECO:0000313" key="3">
    <source>
        <dbReference type="Proteomes" id="UP000596063"/>
    </source>
</evidence>
<dbReference type="RefSeq" id="WP_198571402.1">
    <property type="nucleotide sequence ID" value="NZ_CP066167.1"/>
</dbReference>
<keyword evidence="3" id="KW-1185">Reference proteome</keyword>